<evidence type="ECO:0000256" key="1">
    <source>
        <dbReference type="ARBA" id="ARBA00023125"/>
    </source>
</evidence>
<dbReference type="Gene3D" id="1.10.357.10">
    <property type="entry name" value="Tetracycline Repressor, domain 2"/>
    <property type="match status" value="1"/>
</dbReference>
<reference evidence="4 5" key="1">
    <citation type="submission" date="2020-03" db="EMBL/GenBank/DDBJ databases">
        <title>A novel species.</title>
        <authorList>
            <person name="Gao J."/>
        </authorList>
    </citation>
    <scope>NUCLEOTIDE SEQUENCE [LARGE SCALE GENOMIC DNA]</scope>
    <source>
        <strain evidence="4 5">QMT-12</strain>
    </source>
</reference>
<accession>A0A6G9GT71</accession>
<dbReference type="InterPro" id="IPR036271">
    <property type="entry name" value="Tet_transcr_reg_TetR-rel_C_sf"/>
</dbReference>
<keyword evidence="5" id="KW-1185">Reference proteome</keyword>
<keyword evidence="1 2" id="KW-0238">DNA-binding</keyword>
<dbReference type="GO" id="GO:0003700">
    <property type="term" value="F:DNA-binding transcription factor activity"/>
    <property type="evidence" value="ECO:0007669"/>
    <property type="project" value="TreeGrafter"/>
</dbReference>
<dbReference type="RefSeq" id="WP_167022941.1">
    <property type="nucleotide sequence ID" value="NZ_CP050177.1"/>
</dbReference>
<dbReference type="SUPFAM" id="SSF46689">
    <property type="entry name" value="Homeodomain-like"/>
    <property type="match status" value="1"/>
</dbReference>
<evidence type="ECO:0000256" key="2">
    <source>
        <dbReference type="PROSITE-ProRule" id="PRU00335"/>
    </source>
</evidence>
<dbReference type="EMBL" id="CP050177">
    <property type="protein sequence ID" value="QIQ01269.1"/>
    <property type="molecule type" value="Genomic_DNA"/>
</dbReference>
<sequence length="209" mass="23234">MTSRAPRPKAPLGRPLSAESDILAATQRLLVEGASFTALGVQQITAAAGVARSSFYIHFRDKADLLVRLGARLLTPTFDAASAWRPSDGLEALTETFERMLEIYRRHYAVRRALSEIAPYEAAVGDFWNREITQFTDWTLALLRTEQEEGRTSPDMDLPSATQVIVTGGEQAIVGHVTTRPVATDPVFAREMARIWWYGVYRRPADPTA</sequence>
<name>A0A6G9GT71_9ACTN</name>
<protein>
    <submittedName>
        <fullName evidence="4">TetR/AcrR family transcriptional regulator</fullName>
    </submittedName>
</protein>
<dbReference type="Gene3D" id="1.10.10.60">
    <property type="entry name" value="Homeodomain-like"/>
    <property type="match status" value="1"/>
</dbReference>
<dbReference type="InterPro" id="IPR050109">
    <property type="entry name" value="HTH-type_TetR-like_transc_reg"/>
</dbReference>
<dbReference type="AlphaFoldDB" id="A0A6G9GT71"/>
<dbReference type="InterPro" id="IPR001647">
    <property type="entry name" value="HTH_TetR"/>
</dbReference>
<dbReference type="GO" id="GO:0000976">
    <property type="term" value="F:transcription cis-regulatory region binding"/>
    <property type="evidence" value="ECO:0007669"/>
    <property type="project" value="TreeGrafter"/>
</dbReference>
<dbReference type="KEGG" id="slia:HA039_02220"/>
<dbReference type="InterPro" id="IPR009057">
    <property type="entry name" value="Homeodomain-like_sf"/>
</dbReference>
<dbReference type="PANTHER" id="PTHR30055">
    <property type="entry name" value="HTH-TYPE TRANSCRIPTIONAL REGULATOR RUTR"/>
    <property type="match status" value="1"/>
</dbReference>
<evidence type="ECO:0000313" key="4">
    <source>
        <dbReference type="EMBL" id="QIQ01269.1"/>
    </source>
</evidence>
<dbReference type="Pfam" id="PF00440">
    <property type="entry name" value="TetR_N"/>
    <property type="match status" value="1"/>
</dbReference>
<evidence type="ECO:0000259" key="3">
    <source>
        <dbReference type="PROSITE" id="PS50977"/>
    </source>
</evidence>
<evidence type="ECO:0000313" key="5">
    <source>
        <dbReference type="Proteomes" id="UP000501179"/>
    </source>
</evidence>
<organism evidence="4 5">
    <name type="scientific">Streptomyces liangshanensis</name>
    <dbReference type="NCBI Taxonomy" id="2717324"/>
    <lineage>
        <taxon>Bacteria</taxon>
        <taxon>Bacillati</taxon>
        <taxon>Actinomycetota</taxon>
        <taxon>Actinomycetes</taxon>
        <taxon>Kitasatosporales</taxon>
        <taxon>Streptomycetaceae</taxon>
        <taxon>Streptomyces</taxon>
    </lineage>
</organism>
<dbReference type="PROSITE" id="PS50977">
    <property type="entry name" value="HTH_TETR_2"/>
    <property type="match status" value="1"/>
</dbReference>
<feature type="DNA-binding region" description="H-T-H motif" evidence="2">
    <location>
        <begin position="40"/>
        <end position="59"/>
    </location>
</feature>
<dbReference type="PANTHER" id="PTHR30055:SF184">
    <property type="entry name" value="HTH-TYPE TRANSCRIPTIONAL REGULATOR ETHR"/>
    <property type="match status" value="1"/>
</dbReference>
<feature type="domain" description="HTH tetR-type" evidence="3">
    <location>
        <begin position="16"/>
        <end position="77"/>
    </location>
</feature>
<dbReference type="Proteomes" id="UP000501179">
    <property type="component" value="Chromosome"/>
</dbReference>
<gene>
    <name evidence="4" type="ORF">HA039_02220</name>
</gene>
<dbReference type="SUPFAM" id="SSF48498">
    <property type="entry name" value="Tetracyclin repressor-like, C-terminal domain"/>
    <property type="match status" value="1"/>
</dbReference>
<proteinExistence type="predicted"/>